<dbReference type="InterPro" id="IPR051918">
    <property type="entry name" value="STPP_CPPED1"/>
</dbReference>
<dbReference type="KEGG" id="emg:BBD33_05655"/>
<dbReference type="InterPro" id="IPR004843">
    <property type="entry name" value="Calcineurin-like_PHP"/>
</dbReference>
<keyword evidence="4" id="KW-1185">Reference proteome</keyword>
<dbReference type="GeneID" id="48543510"/>
<accession>A0A1V3TZW3</accession>
<dbReference type="OrthoDB" id="9791866at2"/>
<dbReference type="PANTHER" id="PTHR43143">
    <property type="entry name" value="METALLOPHOSPHOESTERASE, CALCINEURIN SUPERFAMILY"/>
    <property type="match status" value="1"/>
</dbReference>
<feature type="chain" id="PRO_5010747879" evidence="1">
    <location>
        <begin position="30"/>
        <end position="306"/>
    </location>
</feature>
<protein>
    <submittedName>
        <fullName evidence="3">Metallophosphoesterase</fullName>
    </submittedName>
</protein>
<keyword evidence="1" id="KW-0732">Signal</keyword>
<dbReference type="Proteomes" id="UP000188947">
    <property type="component" value="Unassembled WGS sequence"/>
</dbReference>
<dbReference type="eggNOG" id="COG1409">
    <property type="taxonomic scope" value="Bacteria"/>
</dbReference>
<evidence type="ECO:0000259" key="2">
    <source>
        <dbReference type="Pfam" id="PF00149"/>
    </source>
</evidence>
<name>A0A1V3TZW3_ELIME</name>
<sequence length="306" mass="35324">MKRRKFLTKVPLAASALMLGGVATNILSAAVPQDKSDSRKKKLLLTVAHITDVHLPADPKVMERFVKCLKEIKTKKVDFFLNTGDSIMAVDRDNSTRQEVYDQWKAWDTCIKEIADYDMYSCVGNHDIWWAGGKADEMYGVPYAAKRLHMPHRYYSAKKGKWHFIMLDGNNSGVSLDPEQMNWLKQELENIPQGEYALLMSHYPILTVTGSWEGGQHKDHVALKDLFYKHKDKVKGCLSGHQHLLDRAWYNDVYYFCNGAMSGFWWGEGDKRSAKPFYYQETPPGYAILKFYDDGSFENEYIVHHY</sequence>
<proteinExistence type="predicted"/>
<dbReference type="STRING" id="238.BBD35_07475"/>
<evidence type="ECO:0000313" key="4">
    <source>
        <dbReference type="Proteomes" id="UP000188947"/>
    </source>
</evidence>
<dbReference type="InterPro" id="IPR029052">
    <property type="entry name" value="Metallo-depent_PP-like"/>
</dbReference>
<evidence type="ECO:0000313" key="3">
    <source>
        <dbReference type="EMBL" id="OOH95446.1"/>
    </source>
</evidence>
<feature type="signal peptide" evidence="1">
    <location>
        <begin position="1"/>
        <end position="29"/>
    </location>
</feature>
<evidence type="ECO:0000256" key="1">
    <source>
        <dbReference type="SAM" id="SignalP"/>
    </source>
</evidence>
<reference evidence="3 4" key="1">
    <citation type="submission" date="2016-11" db="EMBL/GenBank/DDBJ databases">
        <title>Genome sequence and comparative genomic analysis of clinical strain Elizabethkingia meningoseptica 61421 PRCM.</title>
        <authorList>
            <person name="Wang M."/>
            <person name="Hu S."/>
            <person name="Cao L."/>
            <person name="Jiang T."/>
            <person name="Zhou Y."/>
            <person name="Ming D."/>
        </authorList>
    </citation>
    <scope>NUCLEOTIDE SEQUENCE [LARGE SCALE GENOMIC DNA]</scope>
    <source>
        <strain evidence="3 4">61421 PRCM</strain>
    </source>
</reference>
<dbReference type="GO" id="GO:0016787">
    <property type="term" value="F:hydrolase activity"/>
    <property type="evidence" value="ECO:0007669"/>
    <property type="project" value="InterPro"/>
</dbReference>
<dbReference type="PANTHER" id="PTHR43143:SF1">
    <property type="entry name" value="SERINE_THREONINE-PROTEIN PHOSPHATASE CPPED1"/>
    <property type="match status" value="1"/>
</dbReference>
<organism evidence="3 4">
    <name type="scientific">Elizabethkingia meningoseptica</name>
    <name type="common">Chryseobacterium meningosepticum</name>
    <dbReference type="NCBI Taxonomy" id="238"/>
    <lineage>
        <taxon>Bacteria</taxon>
        <taxon>Pseudomonadati</taxon>
        <taxon>Bacteroidota</taxon>
        <taxon>Flavobacteriia</taxon>
        <taxon>Flavobacteriales</taxon>
        <taxon>Weeksellaceae</taxon>
        <taxon>Elizabethkingia</taxon>
    </lineage>
</organism>
<dbReference type="AlphaFoldDB" id="A0A1V3TZW3"/>
<dbReference type="Pfam" id="PF00149">
    <property type="entry name" value="Metallophos"/>
    <property type="match status" value="1"/>
</dbReference>
<dbReference type="SUPFAM" id="SSF56300">
    <property type="entry name" value="Metallo-dependent phosphatases"/>
    <property type="match status" value="1"/>
</dbReference>
<comment type="caution">
    <text evidence="3">The sequence shown here is derived from an EMBL/GenBank/DDBJ whole genome shotgun (WGS) entry which is preliminary data.</text>
</comment>
<dbReference type="EMBL" id="MPOG01000010">
    <property type="protein sequence ID" value="OOH95446.1"/>
    <property type="molecule type" value="Genomic_DNA"/>
</dbReference>
<dbReference type="RefSeq" id="WP_016170139.1">
    <property type="nucleotide sequence ID" value="NZ_CP014338.1"/>
</dbReference>
<feature type="domain" description="Calcineurin-like phosphoesterase" evidence="2">
    <location>
        <begin position="46"/>
        <end position="243"/>
    </location>
</feature>
<dbReference type="Gene3D" id="3.60.21.10">
    <property type="match status" value="1"/>
</dbReference>
<gene>
    <name evidence="3" type="ORF">BMF97_08770</name>
</gene>